<organism evidence="8 9">
    <name type="scientific">Microbacterium deminutum</name>
    <dbReference type="NCBI Taxonomy" id="344164"/>
    <lineage>
        <taxon>Bacteria</taxon>
        <taxon>Bacillati</taxon>
        <taxon>Actinomycetota</taxon>
        <taxon>Actinomycetes</taxon>
        <taxon>Micrococcales</taxon>
        <taxon>Microbacteriaceae</taxon>
        <taxon>Microbacterium</taxon>
    </lineage>
</organism>
<dbReference type="CDD" id="cd00383">
    <property type="entry name" value="trans_reg_C"/>
    <property type="match status" value="1"/>
</dbReference>
<name>A0ABN2R1T0_9MICO</name>
<keyword evidence="9" id="KW-1185">Reference proteome</keyword>
<dbReference type="Gene3D" id="6.10.250.690">
    <property type="match status" value="1"/>
</dbReference>
<dbReference type="PROSITE" id="PS51755">
    <property type="entry name" value="OMPR_PHOB"/>
    <property type="match status" value="1"/>
</dbReference>
<dbReference type="SMART" id="SM00862">
    <property type="entry name" value="Trans_reg_C"/>
    <property type="match status" value="1"/>
</dbReference>
<dbReference type="PROSITE" id="PS50110">
    <property type="entry name" value="RESPONSE_REGULATORY"/>
    <property type="match status" value="1"/>
</dbReference>
<protein>
    <submittedName>
        <fullName evidence="8">Response regulator transcription factor</fullName>
    </submittedName>
</protein>
<feature type="modified residue" description="4-aspartylphosphate" evidence="4">
    <location>
        <position position="52"/>
    </location>
</feature>
<evidence type="ECO:0000256" key="2">
    <source>
        <dbReference type="ARBA" id="ARBA00023012"/>
    </source>
</evidence>
<dbReference type="Proteomes" id="UP001499933">
    <property type="component" value="Unassembled WGS sequence"/>
</dbReference>
<evidence type="ECO:0000256" key="4">
    <source>
        <dbReference type="PROSITE-ProRule" id="PRU00169"/>
    </source>
</evidence>
<comment type="caution">
    <text evidence="8">The sequence shown here is derived from an EMBL/GenBank/DDBJ whole genome shotgun (WGS) entry which is preliminary data.</text>
</comment>
<dbReference type="InterPro" id="IPR001867">
    <property type="entry name" value="OmpR/PhoB-type_DNA-bd"/>
</dbReference>
<dbReference type="SMART" id="SM00448">
    <property type="entry name" value="REC"/>
    <property type="match status" value="1"/>
</dbReference>
<dbReference type="Gene3D" id="1.10.10.10">
    <property type="entry name" value="Winged helix-like DNA-binding domain superfamily/Winged helix DNA-binding domain"/>
    <property type="match status" value="1"/>
</dbReference>
<dbReference type="RefSeq" id="WP_344095298.1">
    <property type="nucleotide sequence ID" value="NZ_BAAAOG010000005.1"/>
</dbReference>
<feature type="domain" description="Response regulatory" evidence="6">
    <location>
        <begin position="3"/>
        <end position="117"/>
    </location>
</feature>
<evidence type="ECO:0000259" key="6">
    <source>
        <dbReference type="PROSITE" id="PS50110"/>
    </source>
</evidence>
<sequence>MFTVLVIEDDETIGSTVTSALGANGYDTTWRKDGRSGLHAAAEGNPDLVLLDLGLPDLDGLVVCRELRVVAPSAVLIILTARRDELDVVAGLESGADDYLTKPFGLVELLARVRAHLRRYRGDSPATGGPLVVGSLTVDAASRRAFVHNVELGLRAREFDLLLRLARTPGVAVSREDLMSDVWDTNWFGSTKTLDVHVGSLRQRLTAAGSSVGDEALRSLPRISTLRGYGYRLDP</sequence>
<gene>
    <name evidence="8" type="ORF">GCM10009776_25920</name>
</gene>
<evidence type="ECO:0000313" key="9">
    <source>
        <dbReference type="Proteomes" id="UP001499933"/>
    </source>
</evidence>
<feature type="DNA-binding region" description="OmpR/PhoB-type" evidence="5">
    <location>
        <begin position="128"/>
        <end position="235"/>
    </location>
</feature>
<dbReference type="InterPro" id="IPR001789">
    <property type="entry name" value="Sig_transdc_resp-reg_receiver"/>
</dbReference>
<proteinExistence type="predicted"/>
<keyword evidence="3 5" id="KW-0238">DNA-binding</keyword>
<dbReference type="SUPFAM" id="SSF52172">
    <property type="entry name" value="CheY-like"/>
    <property type="match status" value="1"/>
</dbReference>
<dbReference type="Gene3D" id="3.40.50.2300">
    <property type="match status" value="1"/>
</dbReference>
<dbReference type="Pfam" id="PF00486">
    <property type="entry name" value="Trans_reg_C"/>
    <property type="match status" value="1"/>
</dbReference>
<evidence type="ECO:0000256" key="5">
    <source>
        <dbReference type="PROSITE-ProRule" id="PRU01091"/>
    </source>
</evidence>
<reference evidence="8 9" key="1">
    <citation type="journal article" date="2019" name="Int. J. Syst. Evol. Microbiol.">
        <title>The Global Catalogue of Microorganisms (GCM) 10K type strain sequencing project: providing services to taxonomists for standard genome sequencing and annotation.</title>
        <authorList>
            <consortium name="The Broad Institute Genomics Platform"/>
            <consortium name="The Broad Institute Genome Sequencing Center for Infectious Disease"/>
            <person name="Wu L."/>
            <person name="Ma J."/>
        </authorList>
    </citation>
    <scope>NUCLEOTIDE SEQUENCE [LARGE SCALE GENOMIC DNA]</scope>
    <source>
        <strain evidence="8 9">JCM 14901</strain>
    </source>
</reference>
<dbReference type="EMBL" id="BAAAOG010000005">
    <property type="protein sequence ID" value="GAA1962080.1"/>
    <property type="molecule type" value="Genomic_DNA"/>
</dbReference>
<keyword evidence="2" id="KW-0902">Two-component regulatory system</keyword>
<dbReference type="InterPro" id="IPR011006">
    <property type="entry name" value="CheY-like_superfamily"/>
</dbReference>
<feature type="domain" description="OmpR/PhoB-type" evidence="7">
    <location>
        <begin position="128"/>
        <end position="235"/>
    </location>
</feature>
<dbReference type="Pfam" id="PF00072">
    <property type="entry name" value="Response_reg"/>
    <property type="match status" value="1"/>
</dbReference>
<keyword evidence="1 4" id="KW-0597">Phosphoprotein</keyword>
<evidence type="ECO:0000256" key="1">
    <source>
        <dbReference type="ARBA" id="ARBA00022553"/>
    </source>
</evidence>
<evidence type="ECO:0000259" key="7">
    <source>
        <dbReference type="PROSITE" id="PS51755"/>
    </source>
</evidence>
<dbReference type="SUPFAM" id="SSF46894">
    <property type="entry name" value="C-terminal effector domain of the bipartite response regulators"/>
    <property type="match status" value="1"/>
</dbReference>
<dbReference type="InterPro" id="IPR036388">
    <property type="entry name" value="WH-like_DNA-bd_sf"/>
</dbReference>
<dbReference type="InterPro" id="IPR016032">
    <property type="entry name" value="Sig_transdc_resp-reg_C-effctor"/>
</dbReference>
<dbReference type="InterPro" id="IPR039420">
    <property type="entry name" value="WalR-like"/>
</dbReference>
<evidence type="ECO:0000313" key="8">
    <source>
        <dbReference type="EMBL" id="GAA1962080.1"/>
    </source>
</evidence>
<dbReference type="PANTHER" id="PTHR48111:SF40">
    <property type="entry name" value="PHOSPHATE REGULON TRANSCRIPTIONAL REGULATORY PROTEIN PHOB"/>
    <property type="match status" value="1"/>
</dbReference>
<accession>A0ABN2R1T0</accession>
<evidence type="ECO:0000256" key="3">
    <source>
        <dbReference type="ARBA" id="ARBA00023125"/>
    </source>
</evidence>
<dbReference type="PANTHER" id="PTHR48111">
    <property type="entry name" value="REGULATOR OF RPOS"/>
    <property type="match status" value="1"/>
</dbReference>